<evidence type="ECO:0000256" key="1">
    <source>
        <dbReference type="ARBA" id="ARBA00009924"/>
    </source>
</evidence>
<keyword evidence="6" id="KW-1185">Reference proteome</keyword>
<comment type="similarity">
    <text evidence="1">Belongs to the polyphosphate kinase 2 (PPK2) family. Class I subfamily.</text>
</comment>
<dbReference type="Gene3D" id="3.40.50.300">
    <property type="entry name" value="P-loop containing nucleotide triphosphate hydrolases"/>
    <property type="match status" value="1"/>
</dbReference>
<protein>
    <submittedName>
        <fullName evidence="5">PPK2 family polyphosphate kinase</fullName>
    </submittedName>
</protein>
<dbReference type="AlphaFoldDB" id="A0AAW9R0L1"/>
<evidence type="ECO:0000313" key="5">
    <source>
        <dbReference type="EMBL" id="MEJ1249128.1"/>
    </source>
</evidence>
<gene>
    <name evidence="5" type="ORF">WB794_05510</name>
</gene>
<feature type="domain" description="Polyphosphate kinase-2-related" evidence="4">
    <location>
        <begin position="41"/>
        <end position="259"/>
    </location>
</feature>
<evidence type="ECO:0000313" key="6">
    <source>
        <dbReference type="Proteomes" id="UP001364472"/>
    </source>
</evidence>
<accession>A0AAW9R0L1</accession>
<dbReference type="NCBIfam" id="TIGR03709">
    <property type="entry name" value="PPK2_rel_1"/>
    <property type="match status" value="1"/>
</dbReference>
<dbReference type="PANTHER" id="PTHR34383:SF3">
    <property type="entry name" value="POLYPHOSPHATE:AMP PHOSPHOTRANSFERASE"/>
    <property type="match status" value="1"/>
</dbReference>
<evidence type="ECO:0000256" key="3">
    <source>
        <dbReference type="ARBA" id="ARBA00022777"/>
    </source>
</evidence>
<sequence length="281" mass="31932">MPFSIENTRQFLVRPGFRLADVKPASTPDVSSEAELAKDVAQHDKEISDLQENLWANARTGVEGTGAVLLVLQGMDTSGKGGLIKRLARVMHPMGLSFHAFGKPTAEEASHDFLWRVRPKLPDPGEIAVFDRSHYEDVLVQKVEGHADEAEIERRYGAIVDFENGIAASGTRIIKVMLHISREFQYANLVERLTDKKKMWKFDRADLVVRSKWGEYMAAYQIALERTSTRTAPWYVIPGDNKEYARMVVKHLLVEQLRELQQPWPRPVDDLETARKHLDAT</sequence>
<dbReference type="Proteomes" id="UP001364472">
    <property type="component" value="Unassembled WGS sequence"/>
</dbReference>
<dbReference type="PIRSF" id="PIRSF028756">
    <property type="entry name" value="PPK2_prd"/>
    <property type="match status" value="1"/>
</dbReference>
<reference evidence="5 6" key="1">
    <citation type="journal article" date="2016" name="Antonie Van Leeuwenhoek">
        <title>Denitratimonas tolerans gen. nov., sp. nov., a denitrifying bacterium isolated from a bioreactor for tannery wastewater treatment.</title>
        <authorList>
            <person name="Han S.I."/>
            <person name="Kim J.O."/>
            <person name="Lee Y.R."/>
            <person name="Ekpeghere K.I."/>
            <person name="Koh S.C."/>
            <person name="Whang K.S."/>
        </authorList>
    </citation>
    <scope>NUCLEOTIDE SEQUENCE [LARGE SCALE GENOMIC DNA]</scope>
    <source>
        <strain evidence="5 6">KACC 17565</strain>
    </source>
</reference>
<dbReference type="InterPro" id="IPR016898">
    <property type="entry name" value="Polyphosphate_phosphotransfera"/>
</dbReference>
<evidence type="ECO:0000259" key="4">
    <source>
        <dbReference type="Pfam" id="PF03976"/>
    </source>
</evidence>
<dbReference type="InterPro" id="IPR022488">
    <property type="entry name" value="PPK2-related"/>
</dbReference>
<evidence type="ECO:0000256" key="2">
    <source>
        <dbReference type="ARBA" id="ARBA00022679"/>
    </source>
</evidence>
<keyword evidence="2" id="KW-0808">Transferase</keyword>
<dbReference type="GO" id="GO:0008976">
    <property type="term" value="F:polyphosphate kinase activity"/>
    <property type="evidence" value="ECO:0007669"/>
    <property type="project" value="InterPro"/>
</dbReference>
<proteinExistence type="inferred from homology"/>
<dbReference type="GO" id="GO:0006797">
    <property type="term" value="P:polyphosphate metabolic process"/>
    <property type="evidence" value="ECO:0007669"/>
    <property type="project" value="InterPro"/>
</dbReference>
<name>A0AAW9R0L1_9GAMM</name>
<dbReference type="InterPro" id="IPR027417">
    <property type="entry name" value="P-loop_NTPase"/>
</dbReference>
<comment type="caution">
    <text evidence="5">The sequence shown here is derived from an EMBL/GenBank/DDBJ whole genome shotgun (WGS) entry which is preliminary data.</text>
</comment>
<organism evidence="5 6">
    <name type="scientific">Denitratimonas tolerans</name>
    <dbReference type="NCBI Taxonomy" id="1338420"/>
    <lineage>
        <taxon>Bacteria</taxon>
        <taxon>Pseudomonadati</taxon>
        <taxon>Pseudomonadota</taxon>
        <taxon>Gammaproteobacteria</taxon>
        <taxon>Lysobacterales</taxon>
        <taxon>Lysobacteraceae</taxon>
        <taxon>Denitratimonas</taxon>
    </lineage>
</organism>
<dbReference type="RefSeq" id="WP_337334845.1">
    <property type="nucleotide sequence ID" value="NZ_JBBDHC010000006.1"/>
</dbReference>
<keyword evidence="3 5" id="KW-0418">Kinase</keyword>
<dbReference type="InterPro" id="IPR022300">
    <property type="entry name" value="PPK2-rel_1"/>
</dbReference>
<dbReference type="EMBL" id="JBBDHC010000006">
    <property type="protein sequence ID" value="MEJ1249128.1"/>
    <property type="molecule type" value="Genomic_DNA"/>
</dbReference>
<dbReference type="PANTHER" id="PTHR34383">
    <property type="entry name" value="POLYPHOSPHATE:AMP PHOSPHOTRANSFERASE-RELATED"/>
    <property type="match status" value="1"/>
</dbReference>
<dbReference type="SUPFAM" id="SSF52540">
    <property type="entry name" value="P-loop containing nucleoside triphosphate hydrolases"/>
    <property type="match status" value="1"/>
</dbReference>
<dbReference type="Pfam" id="PF03976">
    <property type="entry name" value="PPK2"/>
    <property type="match status" value="1"/>
</dbReference>